<accession>A0ABR3EMG3</accession>
<dbReference type="Proteomes" id="UP001465976">
    <property type="component" value="Unassembled WGS sequence"/>
</dbReference>
<dbReference type="EMBL" id="JBAHYK010003044">
    <property type="protein sequence ID" value="KAL0564025.1"/>
    <property type="molecule type" value="Genomic_DNA"/>
</dbReference>
<comment type="caution">
    <text evidence="3">The sequence shown here is derived from an EMBL/GenBank/DDBJ whole genome shotgun (WGS) entry which is preliminary data.</text>
</comment>
<keyword evidence="1" id="KW-0175">Coiled coil</keyword>
<reference evidence="3 4" key="1">
    <citation type="submission" date="2024-02" db="EMBL/GenBank/DDBJ databases">
        <title>A draft genome for the cacao thread blight pathogen Marasmius crinis-equi.</title>
        <authorList>
            <person name="Cohen S.P."/>
            <person name="Baruah I.K."/>
            <person name="Amoako-Attah I."/>
            <person name="Bukari Y."/>
            <person name="Meinhardt L.W."/>
            <person name="Bailey B.A."/>
        </authorList>
    </citation>
    <scope>NUCLEOTIDE SEQUENCE [LARGE SCALE GENOMIC DNA]</scope>
    <source>
        <strain evidence="3 4">GH-76</strain>
    </source>
</reference>
<evidence type="ECO:0000313" key="4">
    <source>
        <dbReference type="Proteomes" id="UP001465976"/>
    </source>
</evidence>
<feature type="coiled-coil region" evidence="1">
    <location>
        <begin position="140"/>
        <end position="174"/>
    </location>
</feature>
<evidence type="ECO:0000256" key="1">
    <source>
        <dbReference type="SAM" id="Coils"/>
    </source>
</evidence>
<protein>
    <submittedName>
        <fullName evidence="3">Uncharacterized protein</fullName>
    </submittedName>
</protein>
<sequence length="345" mass="38311">MPTAINGYFLEASKGTSPFCSSILYPLFAMEHNSAIPVSDLSVVAQESARPVKKPFIVNVEDPDAAKQIQEYVRQALTLHFGPNVNFEPFVLGLTLGFETLQGLLNFRTARMRDLEKKYGVLSESLKHSLNRNTTFEKLHDQYRRSLEDQKAEILTLEKRLADLLGEVESLKSVASNSTEAVTKAVVDKGELRRVYFELSGVSARFNRFMVPPGTGELSPATQHEELKLAIAHSMHLAEETLEFFQHVESASKQVSGNMSAETTVERELTKAASGFKTRHLLEIVGRYAKPSFMASAVRPFKVNTSPLRSFLKRVHPVSPASSDATEATDGSSEDWRSLASDDDE</sequence>
<organism evidence="3 4">
    <name type="scientific">Marasmius crinis-equi</name>
    <dbReference type="NCBI Taxonomy" id="585013"/>
    <lineage>
        <taxon>Eukaryota</taxon>
        <taxon>Fungi</taxon>
        <taxon>Dikarya</taxon>
        <taxon>Basidiomycota</taxon>
        <taxon>Agaricomycotina</taxon>
        <taxon>Agaricomycetes</taxon>
        <taxon>Agaricomycetidae</taxon>
        <taxon>Agaricales</taxon>
        <taxon>Marasmiineae</taxon>
        <taxon>Marasmiaceae</taxon>
        <taxon>Marasmius</taxon>
    </lineage>
</organism>
<feature type="region of interest" description="Disordered" evidence="2">
    <location>
        <begin position="316"/>
        <end position="345"/>
    </location>
</feature>
<evidence type="ECO:0000256" key="2">
    <source>
        <dbReference type="SAM" id="MobiDB-lite"/>
    </source>
</evidence>
<proteinExistence type="predicted"/>
<evidence type="ECO:0000313" key="3">
    <source>
        <dbReference type="EMBL" id="KAL0564025.1"/>
    </source>
</evidence>
<keyword evidence="4" id="KW-1185">Reference proteome</keyword>
<name>A0ABR3EMG3_9AGAR</name>
<feature type="compositionally biased region" description="Polar residues" evidence="2">
    <location>
        <begin position="320"/>
        <end position="331"/>
    </location>
</feature>
<gene>
    <name evidence="3" type="ORF">V5O48_018032</name>
</gene>